<dbReference type="GO" id="GO:0016020">
    <property type="term" value="C:membrane"/>
    <property type="evidence" value="ECO:0007669"/>
    <property type="project" value="UniProtKB-SubCell"/>
</dbReference>
<feature type="transmembrane region" description="Helical" evidence="6">
    <location>
        <begin position="118"/>
        <end position="136"/>
    </location>
</feature>
<evidence type="ECO:0000256" key="5">
    <source>
        <dbReference type="PROSITE-ProRule" id="PRU00339"/>
    </source>
</evidence>
<evidence type="ECO:0000313" key="9">
    <source>
        <dbReference type="Proteomes" id="UP000095541"/>
    </source>
</evidence>
<feature type="transmembrane region" description="Helical" evidence="6">
    <location>
        <begin position="46"/>
        <end position="64"/>
    </location>
</feature>
<dbReference type="EMBL" id="CZBI01000002">
    <property type="protein sequence ID" value="CUP85587.1"/>
    <property type="molecule type" value="Genomic_DNA"/>
</dbReference>
<evidence type="ECO:0000259" key="7">
    <source>
        <dbReference type="Pfam" id="PF04932"/>
    </source>
</evidence>
<feature type="transmembrane region" description="Helical" evidence="6">
    <location>
        <begin position="205"/>
        <end position="226"/>
    </location>
</feature>
<dbReference type="InterPro" id="IPR051533">
    <property type="entry name" value="WaaL-like"/>
</dbReference>
<evidence type="ECO:0000256" key="2">
    <source>
        <dbReference type="ARBA" id="ARBA00022692"/>
    </source>
</evidence>
<keyword evidence="3 6" id="KW-1133">Transmembrane helix</keyword>
<proteinExistence type="predicted"/>
<dbReference type="Gene3D" id="1.25.40.10">
    <property type="entry name" value="Tetratricopeptide repeat domain"/>
    <property type="match status" value="1"/>
</dbReference>
<feature type="transmembrane region" description="Helical" evidence="6">
    <location>
        <begin position="293"/>
        <end position="316"/>
    </location>
</feature>
<dbReference type="InterPro" id="IPR007016">
    <property type="entry name" value="O-antigen_ligase-rel_domated"/>
</dbReference>
<feature type="transmembrane region" description="Helical" evidence="6">
    <location>
        <begin position="148"/>
        <end position="168"/>
    </location>
</feature>
<evidence type="ECO:0000256" key="6">
    <source>
        <dbReference type="SAM" id="Phobius"/>
    </source>
</evidence>
<dbReference type="PANTHER" id="PTHR37422:SF13">
    <property type="entry name" value="LIPOPOLYSACCHARIDE BIOSYNTHESIS PROTEIN PA4999-RELATED"/>
    <property type="match status" value="1"/>
</dbReference>
<dbReference type="PROSITE" id="PS50005">
    <property type="entry name" value="TPR"/>
    <property type="match status" value="1"/>
</dbReference>
<feature type="transmembrane region" description="Helical" evidence="6">
    <location>
        <begin position="12"/>
        <end position="34"/>
    </location>
</feature>
<evidence type="ECO:0000313" key="8">
    <source>
        <dbReference type="EMBL" id="CUP85587.1"/>
    </source>
</evidence>
<comment type="subcellular location">
    <subcellularLocation>
        <location evidence="1">Membrane</location>
        <topology evidence="1">Multi-pass membrane protein</topology>
    </subcellularLocation>
</comment>
<feature type="transmembrane region" description="Helical" evidence="6">
    <location>
        <begin position="325"/>
        <end position="344"/>
    </location>
</feature>
<dbReference type="RefSeq" id="WP_055218228.1">
    <property type="nucleotide sequence ID" value="NZ_CZBI01000002.1"/>
</dbReference>
<keyword evidence="4 6" id="KW-0472">Membrane</keyword>
<dbReference type="InterPro" id="IPR011990">
    <property type="entry name" value="TPR-like_helical_dom_sf"/>
</dbReference>
<feature type="transmembrane region" description="Helical" evidence="6">
    <location>
        <begin position="76"/>
        <end position="98"/>
    </location>
</feature>
<evidence type="ECO:0000256" key="1">
    <source>
        <dbReference type="ARBA" id="ARBA00004141"/>
    </source>
</evidence>
<evidence type="ECO:0000256" key="3">
    <source>
        <dbReference type="ARBA" id="ARBA00022989"/>
    </source>
</evidence>
<feature type="domain" description="O-antigen ligase-related" evidence="7">
    <location>
        <begin position="156"/>
        <end position="308"/>
    </location>
</feature>
<dbReference type="Proteomes" id="UP000095541">
    <property type="component" value="Unassembled WGS sequence"/>
</dbReference>
<feature type="transmembrane region" description="Helical" evidence="6">
    <location>
        <begin position="174"/>
        <end position="193"/>
    </location>
</feature>
<gene>
    <name evidence="8" type="ORF">ERS852557_01926</name>
</gene>
<feature type="repeat" description="TPR" evidence="5">
    <location>
        <begin position="458"/>
        <end position="491"/>
    </location>
</feature>
<evidence type="ECO:0000256" key="4">
    <source>
        <dbReference type="ARBA" id="ARBA00023136"/>
    </source>
</evidence>
<name>A0A174RPB8_BACT4</name>
<reference evidence="8 9" key="1">
    <citation type="submission" date="2015-09" db="EMBL/GenBank/DDBJ databases">
        <authorList>
            <consortium name="Pathogen Informatics"/>
        </authorList>
    </citation>
    <scope>NUCLEOTIDE SEQUENCE [LARGE SCALE GENOMIC DNA]</scope>
    <source>
        <strain evidence="8 9">2789STDY5834945</strain>
    </source>
</reference>
<dbReference type="Pfam" id="PF04932">
    <property type="entry name" value="Wzy_C"/>
    <property type="match status" value="1"/>
</dbReference>
<dbReference type="AlphaFoldDB" id="A0A174RPB8"/>
<sequence length="559" mass="63326">MIKYARIAVVKYLYVSLLTIATILVLAIVFVPQIELLPELAGQWSWFSKMGILFCFITICAGCFHIHGKSYFPDIVIWVLIVAGGVESVWGLGQLYGFNASNHALYSMTGTFFNPGPYSGYLAMICPLCLYEYLRLRIKVSKSILELLQYYLALATMMLIFCVLPAGISRSAWIAAFISIIYVCGVHFSWITKLRIVYQQKKGKVIAVASVCFVALVLGSITVFQLKKDSAYGRLFMWKISCLAIVEKPFSGYGTNNFPIAYGMAQETYFSNGEYSKQEELVAGSPEYAFNEYLQVAIEWGIPVLIAISIIIIFCIREGVKQKNIGICGAIISLLVFGLASYPMQLPTFIITLAFLLAVCLIGQSKIGLLIFALIIGSAGAYWLKRDVSRECKEWTGCHILYRAGAYREATKRYEKLYPKLNNRAIFMYEYGHTLYKLKQYDVSLEILKETTKLSCDPMILNIMGLNYQNKGEYDKAEKLFIRSIHLLPGRLYPYYLLAKLYAVRSFYDEEKMINMANVVLNKEPKVPSKAINTMRKEMRGLLDEFIPLNSFNSKDTVN</sequence>
<organism evidence="8 9">
    <name type="scientific">Bacteroides thetaiotaomicron</name>
    <dbReference type="NCBI Taxonomy" id="818"/>
    <lineage>
        <taxon>Bacteria</taxon>
        <taxon>Pseudomonadati</taxon>
        <taxon>Bacteroidota</taxon>
        <taxon>Bacteroidia</taxon>
        <taxon>Bacteroidales</taxon>
        <taxon>Bacteroidaceae</taxon>
        <taxon>Bacteroides</taxon>
    </lineage>
</organism>
<accession>A0A174RPB8</accession>
<dbReference type="PANTHER" id="PTHR37422">
    <property type="entry name" value="TEICHURONIC ACID BIOSYNTHESIS PROTEIN TUAE"/>
    <property type="match status" value="1"/>
</dbReference>
<feature type="transmembrane region" description="Helical" evidence="6">
    <location>
        <begin position="350"/>
        <end position="383"/>
    </location>
</feature>
<dbReference type="InterPro" id="IPR019734">
    <property type="entry name" value="TPR_rpt"/>
</dbReference>
<protein>
    <submittedName>
        <fullName evidence="8">O-antigen polymerase</fullName>
    </submittedName>
</protein>
<dbReference type="SUPFAM" id="SSF48452">
    <property type="entry name" value="TPR-like"/>
    <property type="match status" value="1"/>
</dbReference>
<keyword evidence="5" id="KW-0802">TPR repeat</keyword>
<keyword evidence="2 6" id="KW-0812">Transmembrane</keyword>